<evidence type="ECO:0000256" key="11">
    <source>
        <dbReference type="ARBA" id="ARBA00023034"/>
    </source>
</evidence>
<reference evidence="17" key="1">
    <citation type="submission" date="2016-12" db="EMBL/GenBank/DDBJ databases">
        <title>An insight into the sialome and mialome of the sand fly, Nyssomyia neivai.</title>
        <authorList>
            <person name="Sebastian V."/>
            <person name="Goulart T.M."/>
            <person name="Oliveira W."/>
            <person name="Calvo E."/>
            <person name="Oliveira L.F."/>
            <person name="Pinto M.C."/>
            <person name="Rosselino A.M."/>
            <person name="Ribeiro J.M."/>
        </authorList>
    </citation>
    <scope>NUCLEOTIDE SEQUENCE</scope>
</reference>
<feature type="transmembrane region" description="Helical" evidence="16">
    <location>
        <begin position="6"/>
        <end position="30"/>
    </location>
</feature>
<feature type="transmembrane region" description="Helical" evidence="16">
    <location>
        <begin position="318"/>
        <end position="338"/>
    </location>
</feature>
<keyword evidence="12" id="KW-0443">Lipid metabolism</keyword>
<dbReference type="EC" id="2.4.1.80" evidence="5"/>
<dbReference type="FunFam" id="3.90.550.10:FF:000041">
    <property type="entry name" value="UDP-glucose ceramide glucosyltransferase"/>
    <property type="match status" value="1"/>
</dbReference>
<keyword evidence="13 16" id="KW-0472">Membrane</keyword>
<comment type="catalytic activity">
    <reaction evidence="14">
        <text>UDP-alpha-D-xylose + an N-acylsphing-4-enine = a beta-D-xylosyl-(1&lt;-&gt;1')-N-acylsphing-4-enine + UDP + H(+)</text>
        <dbReference type="Rhea" id="RHEA:70243"/>
        <dbReference type="ChEBI" id="CHEBI:15378"/>
        <dbReference type="ChEBI" id="CHEBI:52639"/>
        <dbReference type="ChEBI" id="CHEBI:57632"/>
        <dbReference type="ChEBI" id="CHEBI:58223"/>
        <dbReference type="ChEBI" id="CHEBI:189068"/>
    </reaction>
    <physiologicalReaction direction="left-to-right" evidence="14">
        <dbReference type="Rhea" id="RHEA:70244"/>
    </physiologicalReaction>
</comment>
<keyword evidence="8 17" id="KW-0808">Transferase</keyword>
<dbReference type="UniPathway" id="UPA00222"/>
<comment type="pathway">
    <text evidence="3">Sphingolipid metabolism.</text>
</comment>
<evidence type="ECO:0000256" key="9">
    <source>
        <dbReference type="ARBA" id="ARBA00022692"/>
    </source>
</evidence>
<feature type="transmembrane region" description="Helical" evidence="16">
    <location>
        <begin position="289"/>
        <end position="312"/>
    </location>
</feature>
<comment type="subcellular location">
    <subcellularLocation>
        <location evidence="1">Golgi apparatus membrane</location>
        <topology evidence="1">Multi-pass membrane protein</topology>
    </subcellularLocation>
</comment>
<dbReference type="PANTHER" id="PTHR12726:SF0">
    <property type="entry name" value="CERAMIDE GLUCOSYLTRANSFERASE"/>
    <property type="match status" value="1"/>
</dbReference>
<evidence type="ECO:0000256" key="5">
    <source>
        <dbReference type="ARBA" id="ARBA00012699"/>
    </source>
</evidence>
<keyword evidence="7" id="KW-0328">Glycosyltransferase</keyword>
<evidence type="ECO:0000313" key="17">
    <source>
        <dbReference type="EMBL" id="JAV11425.1"/>
    </source>
</evidence>
<evidence type="ECO:0000256" key="3">
    <source>
        <dbReference type="ARBA" id="ARBA00004991"/>
    </source>
</evidence>
<evidence type="ECO:0000256" key="16">
    <source>
        <dbReference type="SAM" id="Phobius"/>
    </source>
</evidence>
<evidence type="ECO:0000256" key="15">
    <source>
        <dbReference type="ARBA" id="ARBA00048104"/>
    </source>
</evidence>
<evidence type="ECO:0000256" key="2">
    <source>
        <dbReference type="ARBA" id="ARBA00004760"/>
    </source>
</evidence>
<evidence type="ECO:0000256" key="13">
    <source>
        <dbReference type="ARBA" id="ARBA00023136"/>
    </source>
</evidence>
<sequence length="403" mass="45402">MSPLAYTLYGFAVVFFVFWCGKWLVHIMAITYGKWKLHRKTNLLPREIPPVPVSILKPLMGVDPNLAVNLETFFTMCYPTYELLFCIEDAHDPAVPLVEGLMAKYPAVEARIFIGGTRVGVNPKINNMYPGYMAAKYELILISDSGIRMKEDTLLDMVDHMVDGVGLVHQMPFTCDREGFAATFEKIFFGTIQARIYLCANLLGIVCHTGMSCLVRKQILEAAPGGLRHFGRYLAEDFFIAKAVTDAGYGMTISSQPAWQNSGICDIGSFQARLSRWAKLRVAMVPTTILLEPLSECLVVGAFASWAASVLFHWDSLVFYLVHILVWFLCDWVLLSIVQNGSLPFSKIDFVVGWIFRECTGPYLFFHALWNPAIRWRTRVFKLAWGGVAQEVPHVEKAKFVTA</sequence>
<dbReference type="GO" id="GO:0008120">
    <property type="term" value="F:ceramide glucosyltransferase activity"/>
    <property type="evidence" value="ECO:0007669"/>
    <property type="project" value="UniProtKB-EC"/>
</dbReference>
<evidence type="ECO:0000256" key="4">
    <source>
        <dbReference type="ARBA" id="ARBA00006739"/>
    </source>
</evidence>
<dbReference type="SUPFAM" id="SSF53448">
    <property type="entry name" value="Nucleotide-diphospho-sugar transferases"/>
    <property type="match status" value="1"/>
</dbReference>
<dbReference type="InterPro" id="IPR025993">
    <property type="entry name" value="Ceramide_glucosylTrfase"/>
</dbReference>
<dbReference type="GO" id="GO:0000139">
    <property type="term" value="C:Golgi membrane"/>
    <property type="evidence" value="ECO:0007669"/>
    <property type="project" value="UniProtKB-SubCell"/>
</dbReference>
<evidence type="ECO:0000256" key="7">
    <source>
        <dbReference type="ARBA" id="ARBA00022676"/>
    </source>
</evidence>
<keyword evidence="10 16" id="KW-1133">Transmembrane helix</keyword>
<dbReference type="EMBL" id="GFDF01002659">
    <property type="protein sequence ID" value="JAV11425.1"/>
    <property type="molecule type" value="Transcribed_RNA"/>
</dbReference>
<dbReference type="PANTHER" id="PTHR12726">
    <property type="entry name" value="CERAMIDE GLUCOSYLTRANSFERASE"/>
    <property type="match status" value="1"/>
</dbReference>
<dbReference type="Pfam" id="PF13506">
    <property type="entry name" value="Glyco_transf_21"/>
    <property type="match status" value="1"/>
</dbReference>
<evidence type="ECO:0000256" key="10">
    <source>
        <dbReference type="ARBA" id="ARBA00022989"/>
    </source>
</evidence>
<protein>
    <recommendedName>
        <fullName evidence="5">ceramide glucosyltransferase</fullName>
        <ecNumber evidence="5">2.4.1.80</ecNumber>
    </recommendedName>
</protein>
<dbReference type="AlphaFoldDB" id="A0A1L8DYS8"/>
<dbReference type="CDD" id="cd02520">
    <property type="entry name" value="Glucosylceramide_synthase"/>
    <property type="match status" value="1"/>
</dbReference>
<accession>A0A1L8DYS8</accession>
<dbReference type="InterPro" id="IPR029044">
    <property type="entry name" value="Nucleotide-diphossugar_trans"/>
</dbReference>
<organism evidence="17">
    <name type="scientific">Nyssomyia neivai</name>
    <dbReference type="NCBI Taxonomy" id="330878"/>
    <lineage>
        <taxon>Eukaryota</taxon>
        <taxon>Metazoa</taxon>
        <taxon>Ecdysozoa</taxon>
        <taxon>Arthropoda</taxon>
        <taxon>Hexapoda</taxon>
        <taxon>Insecta</taxon>
        <taxon>Pterygota</taxon>
        <taxon>Neoptera</taxon>
        <taxon>Endopterygota</taxon>
        <taxon>Diptera</taxon>
        <taxon>Nematocera</taxon>
        <taxon>Psychodoidea</taxon>
        <taxon>Psychodidae</taxon>
        <taxon>Nyssomyia</taxon>
    </lineage>
</organism>
<keyword evidence="6" id="KW-0444">Lipid biosynthesis</keyword>
<dbReference type="GO" id="GO:0006679">
    <property type="term" value="P:glucosylceramide biosynthetic process"/>
    <property type="evidence" value="ECO:0007669"/>
    <property type="project" value="TreeGrafter"/>
</dbReference>
<evidence type="ECO:0000256" key="1">
    <source>
        <dbReference type="ARBA" id="ARBA00004653"/>
    </source>
</evidence>
<comment type="similarity">
    <text evidence="4">Belongs to the glycosyltransferase 2 family.</text>
</comment>
<comment type="catalytic activity">
    <reaction evidence="15">
        <text>N-(9Z-octadecenoyl)-sphing-4-enine + UDP-alpha-D-xylose = beta-D-xylosyl-(1&lt;-&gt;1')-N-(9Z-octadecenoyl)-sphing-4-enine + UDP + H(+)</text>
        <dbReference type="Rhea" id="RHEA:70247"/>
        <dbReference type="ChEBI" id="CHEBI:15378"/>
        <dbReference type="ChEBI" id="CHEBI:57632"/>
        <dbReference type="ChEBI" id="CHEBI:58223"/>
        <dbReference type="ChEBI" id="CHEBI:77996"/>
        <dbReference type="ChEBI" id="CHEBI:189081"/>
    </reaction>
    <physiologicalReaction direction="left-to-right" evidence="15">
        <dbReference type="Rhea" id="RHEA:70248"/>
    </physiologicalReaction>
</comment>
<proteinExistence type="inferred from homology"/>
<keyword evidence="11" id="KW-0333">Golgi apparatus</keyword>
<name>A0A1L8DYS8_9DIPT</name>
<evidence type="ECO:0000256" key="8">
    <source>
        <dbReference type="ARBA" id="ARBA00022679"/>
    </source>
</evidence>
<keyword evidence="9 16" id="KW-0812">Transmembrane</keyword>
<evidence type="ECO:0000256" key="14">
    <source>
        <dbReference type="ARBA" id="ARBA00047869"/>
    </source>
</evidence>
<comment type="pathway">
    <text evidence="2">Lipid metabolism; sphingolipid metabolism.</text>
</comment>
<evidence type="ECO:0000256" key="12">
    <source>
        <dbReference type="ARBA" id="ARBA00023098"/>
    </source>
</evidence>
<evidence type="ECO:0000256" key="6">
    <source>
        <dbReference type="ARBA" id="ARBA00022516"/>
    </source>
</evidence>